<evidence type="ECO:0000256" key="4">
    <source>
        <dbReference type="ARBA" id="ARBA00023002"/>
    </source>
</evidence>
<evidence type="ECO:0000259" key="8">
    <source>
        <dbReference type="Pfam" id="PF03447"/>
    </source>
</evidence>
<reference evidence="9 10" key="1">
    <citation type="journal article" date="2014" name="Int. J. Syst. Evol. Microbiol.">
        <title>Complete genome sequence of Corynebacterium casei LMG S-19264T (=DSM 44701T), isolated from a smear-ripened cheese.</title>
        <authorList>
            <consortium name="US DOE Joint Genome Institute (JGI-PGF)"/>
            <person name="Walter F."/>
            <person name="Albersmeier A."/>
            <person name="Kalinowski J."/>
            <person name="Ruckert C."/>
        </authorList>
    </citation>
    <scope>NUCLEOTIDE SEQUENCE [LARGE SCALE GENOMIC DNA]</scope>
    <source>
        <strain evidence="9 10">CGMCC 1.15896</strain>
    </source>
</reference>
<feature type="binding site" evidence="6">
    <location>
        <position position="127"/>
    </location>
    <ligand>
        <name>NAD(+)</name>
        <dbReference type="ChEBI" id="CHEBI:57540"/>
    </ligand>
</feature>
<dbReference type="InterPro" id="IPR020626">
    <property type="entry name" value="Asp_DH_prok"/>
</dbReference>
<name>A0A916RB02_9HYPH</name>
<dbReference type="Gene3D" id="3.30.360.10">
    <property type="entry name" value="Dihydrodipicolinate Reductase, domain 2"/>
    <property type="match status" value="1"/>
</dbReference>
<dbReference type="PANTHER" id="PTHR31873">
    <property type="entry name" value="L-ASPARTATE DEHYDROGENASE-RELATED"/>
    <property type="match status" value="1"/>
</dbReference>
<evidence type="ECO:0000256" key="1">
    <source>
        <dbReference type="ARBA" id="ARBA00008331"/>
    </source>
</evidence>
<feature type="active site" evidence="6">
    <location>
        <position position="223"/>
    </location>
</feature>
<comment type="miscellaneous">
    <text evidence="6">The iminoaspartate product is unstable in aqueous solution and can decompose to oxaloacetate and ammonia.</text>
</comment>
<protein>
    <recommendedName>
        <fullName evidence="6">L-aspartate dehydrogenase</fullName>
        <ecNumber evidence="6">1.4.1.21</ecNumber>
    </recommendedName>
</protein>
<feature type="binding site" evidence="6">
    <location>
        <position position="193"/>
    </location>
    <ligand>
        <name>NAD(+)</name>
        <dbReference type="ChEBI" id="CHEBI:57540"/>
    </ligand>
</feature>
<dbReference type="SUPFAM" id="SSF55347">
    <property type="entry name" value="Glyceraldehyde-3-phosphate dehydrogenase-like, C-terminal domain"/>
    <property type="match status" value="1"/>
</dbReference>
<dbReference type="NCBIfam" id="NF009828">
    <property type="entry name" value="PRK13303.1-3"/>
    <property type="match status" value="1"/>
</dbReference>
<keyword evidence="5 6" id="KW-0520">NAD</keyword>
<evidence type="ECO:0000259" key="7">
    <source>
        <dbReference type="Pfam" id="PF01958"/>
    </source>
</evidence>
<evidence type="ECO:0000313" key="10">
    <source>
        <dbReference type="Proteomes" id="UP000596977"/>
    </source>
</evidence>
<dbReference type="EC" id="1.4.1.21" evidence="6"/>
<dbReference type="OrthoDB" id="8456681at2"/>
<keyword evidence="3 6" id="KW-0521">NADP</keyword>
<gene>
    <name evidence="6 9" type="primary">nadX</name>
    <name evidence="9" type="ORF">GCM10011499_10880</name>
</gene>
<comment type="pathway">
    <text evidence="6">Cofactor biosynthesis; NAD(+) biosynthesis; iminoaspartate from L-aspartate (dehydrogenase route): step 1/1.</text>
</comment>
<keyword evidence="4 6" id="KW-0560">Oxidoreductase</keyword>
<dbReference type="NCBIfam" id="NF009829">
    <property type="entry name" value="PRK13303.1-4"/>
    <property type="match status" value="1"/>
</dbReference>
<dbReference type="HAMAP" id="MF_01265">
    <property type="entry name" value="NadX"/>
    <property type="match status" value="1"/>
</dbReference>
<comment type="function">
    <text evidence="6">Specifically catalyzes the NAD or NADP-dependent dehydrogenation of L-aspartate to iminoaspartate.</text>
</comment>
<keyword evidence="10" id="KW-1185">Reference proteome</keyword>
<dbReference type="Pfam" id="PF01958">
    <property type="entry name" value="Asp_DH_C"/>
    <property type="match status" value="1"/>
</dbReference>
<dbReference type="Gene3D" id="3.40.50.720">
    <property type="entry name" value="NAD(P)-binding Rossmann-like Domain"/>
    <property type="match status" value="1"/>
</dbReference>
<evidence type="ECO:0000256" key="6">
    <source>
        <dbReference type="HAMAP-Rule" id="MF_01265"/>
    </source>
</evidence>
<dbReference type="RefSeq" id="WP_127072568.1">
    <property type="nucleotide sequence ID" value="NZ_BMKB01000002.1"/>
</dbReference>
<comment type="caution">
    <text evidence="9">The sequence shown here is derived from an EMBL/GenBank/DDBJ whole genome shotgun (WGS) entry which is preliminary data.</text>
</comment>
<feature type="domain" description="Aspartate dehydrogenase" evidence="7">
    <location>
        <begin position="171"/>
        <end position="257"/>
    </location>
</feature>
<proteinExistence type="inferred from homology"/>
<dbReference type="Pfam" id="PF03447">
    <property type="entry name" value="NAD_binding_3"/>
    <property type="match status" value="1"/>
</dbReference>
<organism evidence="9 10">
    <name type="scientific">Pelagibacterium lentulum</name>
    <dbReference type="NCBI Taxonomy" id="2029865"/>
    <lineage>
        <taxon>Bacteria</taxon>
        <taxon>Pseudomonadati</taxon>
        <taxon>Pseudomonadota</taxon>
        <taxon>Alphaproteobacteria</taxon>
        <taxon>Hyphomicrobiales</taxon>
        <taxon>Devosiaceae</taxon>
        <taxon>Pelagibacterium</taxon>
    </lineage>
</organism>
<dbReference type="Proteomes" id="UP000596977">
    <property type="component" value="Unassembled WGS sequence"/>
</dbReference>
<dbReference type="GO" id="GO:0050661">
    <property type="term" value="F:NADP binding"/>
    <property type="evidence" value="ECO:0007669"/>
    <property type="project" value="UniProtKB-UniRule"/>
</dbReference>
<keyword evidence="2 6" id="KW-0662">Pyridine nucleotide biosynthesis</keyword>
<accession>A0A916RB02</accession>
<dbReference type="NCBIfam" id="NF009827">
    <property type="entry name" value="PRK13303.1-2"/>
    <property type="match status" value="1"/>
</dbReference>
<dbReference type="AlphaFoldDB" id="A0A916RB02"/>
<dbReference type="InterPro" id="IPR005106">
    <property type="entry name" value="Asp/hSer_DH_NAD-bd"/>
</dbReference>
<dbReference type="PIRSF" id="PIRSF005227">
    <property type="entry name" value="Asp_dh_NAD_syn"/>
    <property type="match status" value="1"/>
</dbReference>
<comment type="catalytic activity">
    <reaction evidence="6">
        <text>L-aspartate + NAD(+) + H2O = oxaloacetate + NH4(+) + NADH + H(+)</text>
        <dbReference type="Rhea" id="RHEA:11788"/>
        <dbReference type="ChEBI" id="CHEBI:15377"/>
        <dbReference type="ChEBI" id="CHEBI:15378"/>
        <dbReference type="ChEBI" id="CHEBI:16452"/>
        <dbReference type="ChEBI" id="CHEBI:28938"/>
        <dbReference type="ChEBI" id="CHEBI:29991"/>
        <dbReference type="ChEBI" id="CHEBI:57540"/>
        <dbReference type="ChEBI" id="CHEBI:57945"/>
        <dbReference type="EC" id="1.4.1.21"/>
    </reaction>
</comment>
<evidence type="ECO:0000256" key="5">
    <source>
        <dbReference type="ARBA" id="ARBA00023027"/>
    </source>
</evidence>
<comment type="catalytic activity">
    <reaction evidence="6">
        <text>L-aspartate + NADP(+) + H2O = oxaloacetate + NH4(+) + NADPH + H(+)</text>
        <dbReference type="Rhea" id="RHEA:11784"/>
        <dbReference type="ChEBI" id="CHEBI:15377"/>
        <dbReference type="ChEBI" id="CHEBI:15378"/>
        <dbReference type="ChEBI" id="CHEBI:16452"/>
        <dbReference type="ChEBI" id="CHEBI:28938"/>
        <dbReference type="ChEBI" id="CHEBI:29991"/>
        <dbReference type="ChEBI" id="CHEBI:57783"/>
        <dbReference type="ChEBI" id="CHEBI:58349"/>
        <dbReference type="EC" id="1.4.1.21"/>
    </reaction>
</comment>
<dbReference type="GO" id="GO:0051287">
    <property type="term" value="F:NAD binding"/>
    <property type="evidence" value="ECO:0007669"/>
    <property type="project" value="UniProtKB-UniRule"/>
</dbReference>
<evidence type="ECO:0000256" key="2">
    <source>
        <dbReference type="ARBA" id="ARBA00022642"/>
    </source>
</evidence>
<dbReference type="GO" id="GO:0033735">
    <property type="term" value="F:aspartate dehydrogenase [NAD(P)+] activity"/>
    <property type="evidence" value="ECO:0007669"/>
    <property type="project" value="UniProtKB-EC"/>
</dbReference>
<evidence type="ECO:0000313" key="9">
    <source>
        <dbReference type="EMBL" id="GGA43137.1"/>
    </source>
</evidence>
<dbReference type="GO" id="GO:0009435">
    <property type="term" value="P:NAD+ biosynthetic process"/>
    <property type="evidence" value="ECO:0007669"/>
    <property type="project" value="UniProtKB-UniRule"/>
</dbReference>
<dbReference type="InterPro" id="IPR002811">
    <property type="entry name" value="Asp_DH"/>
</dbReference>
<feature type="domain" description="Aspartate/homoserine dehydrogenase NAD-binding" evidence="8">
    <location>
        <begin position="7"/>
        <end position="124"/>
    </location>
</feature>
<dbReference type="PANTHER" id="PTHR31873:SF6">
    <property type="entry name" value="ASPARTATE DEHYDROGENASE DOMAIN-CONTAINING PROTEIN"/>
    <property type="match status" value="1"/>
</dbReference>
<comment type="similarity">
    <text evidence="1 6">Belongs to the L-aspartate dehydrogenase family.</text>
</comment>
<dbReference type="SUPFAM" id="SSF51735">
    <property type="entry name" value="NAD(P)-binding Rossmann-fold domains"/>
    <property type="match status" value="1"/>
</dbReference>
<dbReference type="GO" id="GO:0016639">
    <property type="term" value="F:oxidoreductase activity, acting on the CH-NH2 group of donors, NAD or NADP as acceptor"/>
    <property type="evidence" value="ECO:0007669"/>
    <property type="project" value="UniProtKB-UniRule"/>
</dbReference>
<dbReference type="InterPro" id="IPR011182">
    <property type="entry name" value="L-Asp_DH"/>
</dbReference>
<evidence type="ECO:0000256" key="3">
    <source>
        <dbReference type="ARBA" id="ARBA00022857"/>
    </source>
</evidence>
<sequence>MHLGLIGYGNIARTLLGVLASEGTKLSQVSVLCHSGKSAETARSLSTMLEGKKHVVQTADALVATRPDLVVECAGHDGVREHAPAVLRAGIETVIVSVGALADEVLYAAIKDSARAGGTRFILPAGAIGGIDILSALKASGIEAVTYTGRKPPQAWKGTYAQTLHDLDTLDRETVFFTGTAREAATQYPKNANVAATLALAGRGFDGTQVRLIADPKVEGNVHEYSVTANGADFSIKIEGRPSKNNPKTSVTTVYSVAREIFNRSREQAV</sequence>
<dbReference type="EMBL" id="BMKB01000002">
    <property type="protein sequence ID" value="GGA43137.1"/>
    <property type="molecule type" value="Genomic_DNA"/>
</dbReference>
<dbReference type="InterPro" id="IPR036291">
    <property type="entry name" value="NAD(P)-bd_dom_sf"/>
</dbReference>